<feature type="compositionally biased region" description="Basic and acidic residues" evidence="1">
    <location>
        <begin position="602"/>
        <end position="617"/>
    </location>
</feature>
<accession>A0AAV8YNX6</accession>
<comment type="caution">
    <text evidence="2">The sequence shown here is derived from an EMBL/GenBank/DDBJ whole genome shotgun (WGS) entry which is preliminary data.</text>
</comment>
<name>A0AAV8YNX6_9CUCU</name>
<dbReference type="AlphaFoldDB" id="A0AAV8YNX6"/>
<evidence type="ECO:0000313" key="2">
    <source>
        <dbReference type="EMBL" id="KAJ8952403.1"/>
    </source>
</evidence>
<protein>
    <recommendedName>
        <fullName evidence="4">Calphotin-like</fullName>
    </recommendedName>
</protein>
<evidence type="ECO:0000313" key="3">
    <source>
        <dbReference type="Proteomes" id="UP001162162"/>
    </source>
</evidence>
<dbReference type="EMBL" id="JAPWTK010000069">
    <property type="protein sequence ID" value="KAJ8952403.1"/>
    <property type="molecule type" value="Genomic_DNA"/>
</dbReference>
<dbReference type="Proteomes" id="UP001162162">
    <property type="component" value="Unassembled WGS sequence"/>
</dbReference>
<proteinExistence type="predicted"/>
<sequence length="617" mass="63368">MIALLIELVDLIELRLRVLLLAFSGYVVTAKAPWTNYQCIQEWGDFTKDQRPFTAQAEGGEILTQPAAEAAVVAEQLTVSVPEVAFAPAAVTAQTVQTVAAGIAPAAGVVQADTVVPGTAEIVQSEPLPVATAAVAPAAGIVQADAIPSVAVAPAVVSGAAEFVQAVPAIAAVSAIPVEHTVEIIQPDPHIIETEIVDAPVIKPQQSTDLVGPSGSISTRGSSSCGIWASLNYNIGHYMREPAKVLVATPIVAAVPVIASIKIPLRAVPVVEVVSDVPAPTTSFVLEPKVSAVTVGPSINTASITPQVTLSTLSPLTAGQIGSHTVAAPISLSTPAPNTLSSTPASIILQSPESSQSLGVGATIHQPVATIESAGSYGVIPNAGGAVPISSTLRPEVVPAASTIAPLLSAQEDLGIPENFRSNLNYALANNRQLSINPSLISPANIIPPEIGGFSKSAVDIGTVTISSTASPIPSEETSNLQHVSAEAIVDNNLRNIDGRLGQVQAVPGQNQGIPIAEEASQPVTVAGNVPIGHPLPAVIPQDGLVGSRLAKYGIDAKEIHLAQVPLSSATRLAPNSPLPSSLDQEIDHTASSLWNRYGRGVKKEEDLNDKNNKKKD</sequence>
<evidence type="ECO:0000256" key="1">
    <source>
        <dbReference type="SAM" id="MobiDB-lite"/>
    </source>
</evidence>
<keyword evidence="3" id="KW-1185">Reference proteome</keyword>
<reference evidence="2" key="1">
    <citation type="journal article" date="2023" name="Insect Mol. Biol.">
        <title>Genome sequencing provides insights into the evolution of gene families encoding plant cell wall-degrading enzymes in longhorned beetles.</title>
        <authorList>
            <person name="Shin N.R."/>
            <person name="Okamura Y."/>
            <person name="Kirsch R."/>
            <person name="Pauchet Y."/>
        </authorList>
    </citation>
    <scope>NUCLEOTIDE SEQUENCE</scope>
    <source>
        <strain evidence="2">AMC_N1</strain>
    </source>
</reference>
<feature type="region of interest" description="Disordered" evidence="1">
    <location>
        <begin position="596"/>
        <end position="617"/>
    </location>
</feature>
<evidence type="ECO:0008006" key="4">
    <source>
        <dbReference type="Google" id="ProtNLM"/>
    </source>
</evidence>
<organism evidence="2 3">
    <name type="scientific">Aromia moschata</name>
    <dbReference type="NCBI Taxonomy" id="1265417"/>
    <lineage>
        <taxon>Eukaryota</taxon>
        <taxon>Metazoa</taxon>
        <taxon>Ecdysozoa</taxon>
        <taxon>Arthropoda</taxon>
        <taxon>Hexapoda</taxon>
        <taxon>Insecta</taxon>
        <taxon>Pterygota</taxon>
        <taxon>Neoptera</taxon>
        <taxon>Endopterygota</taxon>
        <taxon>Coleoptera</taxon>
        <taxon>Polyphaga</taxon>
        <taxon>Cucujiformia</taxon>
        <taxon>Chrysomeloidea</taxon>
        <taxon>Cerambycidae</taxon>
        <taxon>Cerambycinae</taxon>
        <taxon>Callichromatini</taxon>
        <taxon>Aromia</taxon>
    </lineage>
</organism>
<gene>
    <name evidence="2" type="ORF">NQ318_014495</name>
</gene>